<dbReference type="InterPro" id="IPR028994">
    <property type="entry name" value="Integrin_alpha_N"/>
</dbReference>
<dbReference type="AlphaFoldDB" id="A0A819ETK4"/>
<evidence type="ECO:0000313" key="8">
    <source>
        <dbReference type="EMBL" id="CAF3854741.1"/>
    </source>
</evidence>
<evidence type="ECO:0000256" key="3">
    <source>
        <dbReference type="ARBA" id="ARBA00023242"/>
    </source>
</evidence>
<keyword evidence="2" id="KW-0732">Signal</keyword>
<feature type="compositionally biased region" description="Basic and acidic residues" evidence="7">
    <location>
        <begin position="18"/>
        <end position="38"/>
    </location>
</feature>
<comment type="subcellular location">
    <subcellularLocation>
        <location evidence="1">Nucleus</location>
    </subcellularLocation>
</comment>
<feature type="compositionally biased region" description="Basic and acidic residues" evidence="7">
    <location>
        <begin position="46"/>
        <end position="58"/>
    </location>
</feature>
<dbReference type="PROSITE" id="PS51592">
    <property type="entry name" value="SAM_MTA70L_2"/>
    <property type="match status" value="1"/>
</dbReference>
<dbReference type="InterPro" id="IPR045123">
    <property type="entry name" value="METTL14-like"/>
</dbReference>
<evidence type="ECO:0000313" key="9">
    <source>
        <dbReference type="Proteomes" id="UP000663866"/>
    </source>
</evidence>
<organism evidence="8 9">
    <name type="scientific">Rotaria magnacalcarata</name>
    <dbReference type="NCBI Taxonomy" id="392030"/>
    <lineage>
        <taxon>Eukaryota</taxon>
        <taxon>Metazoa</taxon>
        <taxon>Spiralia</taxon>
        <taxon>Gnathifera</taxon>
        <taxon>Rotifera</taxon>
        <taxon>Eurotatoria</taxon>
        <taxon>Bdelloidea</taxon>
        <taxon>Philodinida</taxon>
        <taxon>Philodinidae</taxon>
        <taxon>Rotaria</taxon>
    </lineage>
</organism>
<protein>
    <recommendedName>
        <fullName evidence="5">N(6)-adenosine-methyltransferase non-catalytic subunit METTL14</fullName>
    </recommendedName>
    <alternativeName>
        <fullName evidence="4">Methyltransferase-like protein 14</fullName>
    </alternativeName>
</protein>
<dbReference type="PANTHER" id="PTHR13107:SF0">
    <property type="entry name" value="N6-ADENOSINE-METHYLTRANSFERASE NON-CATALYTIC SUBUNIT"/>
    <property type="match status" value="1"/>
</dbReference>
<dbReference type="PROSITE" id="PS51143">
    <property type="entry name" value="MT_A70"/>
    <property type="match status" value="1"/>
</dbReference>
<feature type="region of interest" description="Disordered" evidence="7">
    <location>
        <begin position="459"/>
        <end position="542"/>
    </location>
</feature>
<reference evidence="8" key="1">
    <citation type="submission" date="2021-02" db="EMBL/GenBank/DDBJ databases">
        <authorList>
            <person name="Nowell W R."/>
        </authorList>
    </citation>
    <scope>NUCLEOTIDE SEQUENCE</scope>
</reference>
<dbReference type="GO" id="GO:0036396">
    <property type="term" value="C:RNA N6-methyladenosine methyltransferase complex"/>
    <property type="evidence" value="ECO:0007669"/>
    <property type="project" value="TreeGrafter"/>
</dbReference>
<accession>A0A819ETK4</accession>
<dbReference type="InterPro" id="IPR007757">
    <property type="entry name" value="MT-A70-like"/>
</dbReference>
<dbReference type="GO" id="GO:0005634">
    <property type="term" value="C:nucleus"/>
    <property type="evidence" value="ECO:0007669"/>
    <property type="project" value="UniProtKB-SubCell"/>
</dbReference>
<keyword evidence="3" id="KW-0539">Nucleus</keyword>
<evidence type="ECO:0000256" key="1">
    <source>
        <dbReference type="ARBA" id="ARBA00004123"/>
    </source>
</evidence>
<proteinExistence type="inferred from homology"/>
<dbReference type="SUPFAM" id="SSF69318">
    <property type="entry name" value="Integrin alpha N-terminal domain"/>
    <property type="match status" value="1"/>
</dbReference>
<feature type="compositionally biased region" description="Polar residues" evidence="7">
    <location>
        <begin position="497"/>
        <end position="535"/>
    </location>
</feature>
<keyword evidence="9" id="KW-1185">Reference proteome</keyword>
<evidence type="ECO:0000256" key="7">
    <source>
        <dbReference type="SAM" id="MobiDB-lite"/>
    </source>
</evidence>
<comment type="caution">
    <text evidence="8">The sequence shown here is derived from an EMBL/GenBank/DDBJ whole genome shotgun (WGS) entry which is preliminary data.</text>
</comment>
<dbReference type="Pfam" id="PF05063">
    <property type="entry name" value="MT-A70"/>
    <property type="match status" value="1"/>
</dbReference>
<evidence type="ECO:0000256" key="6">
    <source>
        <dbReference type="PROSITE-ProRule" id="PRU00489"/>
    </source>
</evidence>
<dbReference type="Proteomes" id="UP000663866">
    <property type="component" value="Unassembled WGS sequence"/>
</dbReference>
<sequence>MAPVGARHFSQSTNRYGNSRDYRSHMRFDDRPRRGNRYEKKRRSNSRSDQKRRDDTRRSYSKSSASKKQRIVDSDEEYNDLLKEENDPDKKFRLTLKRQNAIIKKTLAKSFGLRTSSLSKLLVDQCDEAIRDSILSKSKTEFERKSTDDTEPIQTSRVVTDEVHLCDEISRLDNDEIDEAPNNDYSQQFVNTGQRPQNYIRDAGLQNRFEEYPKLRELIRLKDDYIEKTNCPPMYLRCDLLANNFTLASLECEFDVILIEPPLEEYKRKSGIHFDRYVTWDEVSELDVGSVAAQRSFVFLWCGSAEGLDQGRICLKKWGFRRCEDICWVKTNRKNPRSALTFESGSIFQRTKEHCLMGIRGTVRRSVDSDFIHANVDIDLIITEEPEWGDPTKPLELYHIIEHFCLGRRRLHLFAREATIRRGWLSIGSEICTSKFDKRVYKSYFETPVTQVENLTERIEQLRPKSPPPKGLKAPPGATATTTSSSNQNSSATQQTILSTAPLSSNKDMIPSSALQDGQQAIRSTITSNRQSSSRAVRPHWGLYTDDMPPNVYPPMMLSPTRHGYPAPYSDLHLLSEYDFAIAGGNSSQNDYDTYYGHNNVEQKDDRTNFRYINIGFKTESTVTNGDGSRVRSSVIADFNNDYRMDIIIANSGSDNIGYNNFSFANTTTYSASPKPVCIAADDFNNDNKLDIVVANYESESVDIFLGCNNDSFTNQMRYSTGTGSYSYSVVVSDFNNDAFSIMILFSMGYGSRPFSAVAGDFNADTKLDLVVANDGTGNVYVF</sequence>
<gene>
    <name evidence="8" type="ORF">OVN521_LOCUS7042</name>
</gene>
<dbReference type="PANTHER" id="PTHR13107">
    <property type="entry name" value="N6-ADENOSINE-METHYLTRANSFERASE NON-CATALYTIC SUBUNIT"/>
    <property type="match status" value="1"/>
</dbReference>
<dbReference type="Pfam" id="PF13517">
    <property type="entry name" value="FG-GAP_3"/>
    <property type="match status" value="1"/>
</dbReference>
<dbReference type="EMBL" id="CAJOBG010000760">
    <property type="protein sequence ID" value="CAF3854741.1"/>
    <property type="molecule type" value="Genomic_DNA"/>
</dbReference>
<evidence type="ECO:0000256" key="2">
    <source>
        <dbReference type="ARBA" id="ARBA00022729"/>
    </source>
</evidence>
<dbReference type="GO" id="GO:0003729">
    <property type="term" value="F:mRNA binding"/>
    <property type="evidence" value="ECO:0007669"/>
    <property type="project" value="TreeGrafter"/>
</dbReference>
<feature type="compositionally biased region" description="Low complexity" evidence="7">
    <location>
        <begin position="471"/>
        <end position="496"/>
    </location>
</feature>
<comment type="similarity">
    <text evidence="6">Belongs to the MT-A70-like family.</text>
</comment>
<dbReference type="InterPro" id="IPR013517">
    <property type="entry name" value="FG-GAP"/>
</dbReference>
<feature type="region of interest" description="Disordered" evidence="7">
    <location>
        <begin position="1"/>
        <end position="72"/>
    </location>
</feature>
<evidence type="ECO:0000256" key="5">
    <source>
        <dbReference type="ARBA" id="ARBA00049757"/>
    </source>
</evidence>
<name>A0A819ETK4_9BILA</name>
<evidence type="ECO:0000256" key="4">
    <source>
        <dbReference type="ARBA" id="ARBA00032942"/>
    </source>
</evidence>